<evidence type="ECO:0000313" key="4">
    <source>
        <dbReference type="Proteomes" id="UP000032552"/>
    </source>
</evidence>
<dbReference type="Pfam" id="PF00293">
    <property type="entry name" value="NUDIX"/>
    <property type="match status" value="1"/>
</dbReference>
<comment type="similarity">
    <text evidence="1">Belongs to the Nudix hydrolase family.</text>
</comment>
<protein>
    <submittedName>
        <fullName evidence="3">NUDIX family hydrolase</fullName>
    </submittedName>
</protein>
<reference evidence="4" key="1">
    <citation type="submission" date="2014-05" db="EMBL/GenBank/DDBJ databases">
        <title>Whole genome sequencing of Lactobacillus casei NRIC0644.</title>
        <authorList>
            <person name="Atarashi H."/>
            <person name="Yoshida Y."/>
            <person name="Fujimura S."/>
            <person name="Tanaka N."/>
            <person name="Shiwa Y."/>
            <person name="Yoshikawa H."/>
            <person name="Okada S."/>
            <person name="Nakagawa J."/>
        </authorList>
    </citation>
    <scope>NUCLEOTIDE SEQUENCE [LARGE SCALE GENOMIC DNA]</scope>
    <source>
        <strain evidence="4">NRIC0644</strain>
    </source>
</reference>
<sequence length="157" mass="18058">MRLKKGMKHLDRLYQCELTNFCLIRYQHQLLMMAKNDSEFEPSLTFPGGHVEPDESLTASVVREVKEETSLDVNDPQLCSIVNFVTGPKTREFIFAYATTVSQKMTTQPQVGTKDEGRTFWIDIDQIKPSQLNTVVADVLQDYRSGIVREHDYPLEK</sequence>
<evidence type="ECO:0000256" key="1">
    <source>
        <dbReference type="ARBA" id="ARBA00005582"/>
    </source>
</evidence>
<organism evidence="3 4">
    <name type="scientific">Lacticaseibacillus paracasei NRIC 0644</name>
    <dbReference type="NCBI Taxonomy" id="1435038"/>
    <lineage>
        <taxon>Bacteria</taxon>
        <taxon>Bacillati</taxon>
        <taxon>Bacillota</taxon>
        <taxon>Bacilli</taxon>
        <taxon>Lactobacillales</taxon>
        <taxon>Lactobacillaceae</taxon>
        <taxon>Lacticaseibacillus</taxon>
    </lineage>
</organism>
<dbReference type="InterPro" id="IPR000086">
    <property type="entry name" value="NUDIX_hydrolase_dom"/>
</dbReference>
<dbReference type="Proteomes" id="UP000032552">
    <property type="component" value="Unassembled WGS sequence"/>
</dbReference>
<dbReference type="PROSITE" id="PS51462">
    <property type="entry name" value="NUDIX"/>
    <property type="match status" value="1"/>
</dbReference>
<dbReference type="EMBL" id="BAYM01000017">
    <property type="protein sequence ID" value="GAN35758.1"/>
    <property type="molecule type" value="Genomic_DNA"/>
</dbReference>
<dbReference type="PANTHER" id="PTHR43736">
    <property type="entry name" value="ADP-RIBOSE PYROPHOSPHATASE"/>
    <property type="match status" value="1"/>
</dbReference>
<evidence type="ECO:0000259" key="2">
    <source>
        <dbReference type="PROSITE" id="PS51462"/>
    </source>
</evidence>
<gene>
    <name evidence="3" type="ORF">LC0644_0347</name>
</gene>
<evidence type="ECO:0000313" key="3">
    <source>
        <dbReference type="EMBL" id="GAN35758.1"/>
    </source>
</evidence>
<feature type="domain" description="Nudix hydrolase" evidence="2">
    <location>
        <begin position="14"/>
        <end position="144"/>
    </location>
</feature>
<dbReference type="SUPFAM" id="SSF55811">
    <property type="entry name" value="Nudix"/>
    <property type="match status" value="1"/>
</dbReference>
<dbReference type="InterPro" id="IPR015797">
    <property type="entry name" value="NUDIX_hydrolase-like_dom_sf"/>
</dbReference>
<dbReference type="GO" id="GO:0016787">
    <property type="term" value="F:hydrolase activity"/>
    <property type="evidence" value="ECO:0007669"/>
    <property type="project" value="UniProtKB-KW"/>
</dbReference>
<name>A0A0C9QAW1_LACPA</name>
<comment type="caution">
    <text evidence="3">The sequence shown here is derived from an EMBL/GenBank/DDBJ whole genome shotgun (WGS) entry which is preliminary data.</text>
</comment>
<dbReference type="RefSeq" id="WP_003573332.1">
    <property type="nucleotide sequence ID" value="NZ_BAYM01000017.1"/>
</dbReference>
<dbReference type="PANTHER" id="PTHR43736:SF1">
    <property type="entry name" value="DIHYDRONEOPTERIN TRIPHOSPHATE DIPHOSPHATASE"/>
    <property type="match status" value="1"/>
</dbReference>
<proteinExistence type="inferred from homology"/>
<dbReference type="AlphaFoldDB" id="A0A0C9QAW1"/>
<dbReference type="Gene3D" id="3.90.79.10">
    <property type="entry name" value="Nucleoside Triphosphate Pyrophosphohydrolase"/>
    <property type="match status" value="1"/>
</dbReference>
<accession>A0A0C9QAW1</accession>
<keyword evidence="3" id="KW-0378">Hydrolase</keyword>